<name>A0A955L0T0_9BACT</name>
<evidence type="ECO:0000313" key="4">
    <source>
        <dbReference type="EMBL" id="MCA9379550.1"/>
    </source>
</evidence>
<dbReference type="Proteomes" id="UP000745577">
    <property type="component" value="Unassembled WGS sequence"/>
</dbReference>
<dbReference type="GO" id="GO:0070181">
    <property type="term" value="F:small ribosomal subunit rRNA binding"/>
    <property type="evidence" value="ECO:0007669"/>
    <property type="project" value="TreeGrafter"/>
</dbReference>
<dbReference type="GO" id="GO:0005737">
    <property type="term" value="C:cytoplasm"/>
    <property type="evidence" value="ECO:0007669"/>
    <property type="project" value="UniProtKB-ARBA"/>
</dbReference>
<dbReference type="InterPro" id="IPR020814">
    <property type="entry name" value="Ribosomal_S6_plastid/chlpt"/>
</dbReference>
<dbReference type="CDD" id="cd00473">
    <property type="entry name" value="bS6"/>
    <property type="match status" value="1"/>
</dbReference>
<dbReference type="SUPFAM" id="SSF54995">
    <property type="entry name" value="Ribosomal protein S6"/>
    <property type="match status" value="1"/>
</dbReference>
<dbReference type="InterPro" id="IPR014717">
    <property type="entry name" value="Transl_elong_EF1B/ribsomal_bS6"/>
</dbReference>
<dbReference type="PANTHER" id="PTHR21011">
    <property type="entry name" value="MITOCHONDRIAL 28S RIBOSOMAL PROTEIN S6"/>
    <property type="match status" value="1"/>
</dbReference>
<dbReference type="PANTHER" id="PTHR21011:SF1">
    <property type="entry name" value="SMALL RIBOSOMAL SUBUNIT PROTEIN BS6M"/>
    <property type="match status" value="1"/>
</dbReference>
<sequence length="85" mass="9994">MKPMLTEDIRANVLKKIDEYVTKAGGKITKEDIWGKRHLAYVIEGNEEGYYVVYNLEIDKSKITEIQNKLKFMNDILRFLLVLED</sequence>
<evidence type="ECO:0000256" key="2">
    <source>
        <dbReference type="ARBA" id="ARBA00035294"/>
    </source>
</evidence>
<comment type="similarity">
    <text evidence="1">Belongs to the bacterial ribosomal protein bS6 family.</text>
</comment>
<proteinExistence type="inferred from homology"/>
<keyword evidence="4" id="KW-0689">Ribosomal protein</keyword>
<dbReference type="GO" id="GO:0006412">
    <property type="term" value="P:translation"/>
    <property type="evidence" value="ECO:0007669"/>
    <property type="project" value="InterPro"/>
</dbReference>
<dbReference type="AlphaFoldDB" id="A0A955L0T0"/>
<dbReference type="EMBL" id="JAGQLL010000002">
    <property type="protein sequence ID" value="MCA9379550.1"/>
    <property type="molecule type" value="Genomic_DNA"/>
</dbReference>
<dbReference type="GO" id="GO:0003735">
    <property type="term" value="F:structural constituent of ribosome"/>
    <property type="evidence" value="ECO:0007669"/>
    <property type="project" value="InterPro"/>
</dbReference>
<dbReference type="InterPro" id="IPR035980">
    <property type="entry name" value="Ribosomal_bS6_sf"/>
</dbReference>
<evidence type="ECO:0000256" key="3">
    <source>
        <dbReference type="ARBA" id="ARBA00035520"/>
    </source>
</evidence>
<evidence type="ECO:0000256" key="1">
    <source>
        <dbReference type="ARBA" id="ARBA00009512"/>
    </source>
</evidence>
<dbReference type="GO" id="GO:0005840">
    <property type="term" value="C:ribosome"/>
    <property type="evidence" value="ECO:0007669"/>
    <property type="project" value="UniProtKB-KW"/>
</dbReference>
<gene>
    <name evidence="4" type="primary">rpsF</name>
    <name evidence="4" type="ORF">KC675_00030</name>
</gene>
<dbReference type="Gene3D" id="3.30.70.60">
    <property type="match status" value="1"/>
</dbReference>
<reference evidence="4" key="2">
    <citation type="journal article" date="2021" name="Microbiome">
        <title>Successional dynamics and alternative stable states in a saline activated sludge microbial community over 9 years.</title>
        <authorList>
            <person name="Wang Y."/>
            <person name="Ye J."/>
            <person name="Ju F."/>
            <person name="Liu L."/>
            <person name="Boyd J.A."/>
            <person name="Deng Y."/>
            <person name="Parks D.H."/>
            <person name="Jiang X."/>
            <person name="Yin X."/>
            <person name="Woodcroft B.J."/>
            <person name="Tyson G.W."/>
            <person name="Hugenholtz P."/>
            <person name="Polz M.F."/>
            <person name="Zhang T."/>
        </authorList>
    </citation>
    <scope>NUCLEOTIDE SEQUENCE</scope>
    <source>
        <strain evidence="4">HKST-UBA15</strain>
    </source>
</reference>
<organism evidence="4 5">
    <name type="scientific">Candidatus Dojkabacteria bacterium</name>
    <dbReference type="NCBI Taxonomy" id="2099670"/>
    <lineage>
        <taxon>Bacteria</taxon>
        <taxon>Candidatus Dojkabacteria</taxon>
    </lineage>
</organism>
<comment type="caution">
    <text evidence="4">The sequence shown here is derived from an EMBL/GenBank/DDBJ whole genome shotgun (WGS) entry which is preliminary data.</text>
</comment>
<evidence type="ECO:0000313" key="5">
    <source>
        <dbReference type="Proteomes" id="UP000745577"/>
    </source>
</evidence>
<dbReference type="NCBIfam" id="TIGR00166">
    <property type="entry name" value="S6"/>
    <property type="match status" value="1"/>
</dbReference>
<dbReference type="Pfam" id="PF01250">
    <property type="entry name" value="Ribosomal_S6"/>
    <property type="match status" value="1"/>
</dbReference>
<reference evidence="4" key="1">
    <citation type="submission" date="2020-04" db="EMBL/GenBank/DDBJ databases">
        <authorList>
            <person name="Zhang T."/>
        </authorList>
    </citation>
    <scope>NUCLEOTIDE SEQUENCE</scope>
    <source>
        <strain evidence="4">HKST-UBA15</strain>
    </source>
</reference>
<protein>
    <recommendedName>
        <fullName evidence="2">Small ribosomal subunit protein bS6</fullName>
    </recommendedName>
    <alternativeName>
        <fullName evidence="3">30S ribosomal protein S6</fullName>
    </alternativeName>
</protein>
<dbReference type="InterPro" id="IPR000529">
    <property type="entry name" value="Ribosomal_bS6"/>
</dbReference>
<keyword evidence="4" id="KW-0687">Ribonucleoprotein</keyword>
<accession>A0A955L0T0</accession>